<protein>
    <submittedName>
        <fullName evidence="4">Uncharacterized protein</fullName>
    </submittedName>
</protein>
<evidence type="ECO:0000259" key="1">
    <source>
        <dbReference type="Pfam" id="PF17919"/>
    </source>
</evidence>
<dbReference type="PANTHER" id="PTHR46148">
    <property type="entry name" value="CHROMO DOMAIN-CONTAINING PROTEIN"/>
    <property type="match status" value="1"/>
</dbReference>
<dbReference type="SUPFAM" id="SSF53098">
    <property type="entry name" value="Ribonuclease H-like"/>
    <property type="match status" value="1"/>
</dbReference>
<proteinExistence type="predicted"/>
<reference evidence="4" key="2">
    <citation type="submission" date="2025-08" db="UniProtKB">
        <authorList>
            <consortium name="RefSeq"/>
        </authorList>
    </citation>
    <scope>IDENTIFICATION</scope>
</reference>
<evidence type="ECO:0000313" key="3">
    <source>
        <dbReference type="Proteomes" id="UP000818029"/>
    </source>
</evidence>
<evidence type="ECO:0000313" key="4">
    <source>
        <dbReference type="RefSeq" id="XP_040971316.1"/>
    </source>
</evidence>
<feature type="domain" description="Tf2-1-like SH3-like" evidence="2">
    <location>
        <begin position="304"/>
        <end position="335"/>
    </location>
</feature>
<dbReference type="GeneID" id="121230490"/>
<keyword evidence="3" id="KW-1185">Reference proteome</keyword>
<gene>
    <name evidence="4" type="primary">LOC121230490</name>
</gene>
<organism evidence="3 4">
    <name type="scientific">Gossypium hirsutum</name>
    <name type="common">Upland cotton</name>
    <name type="synonym">Gossypium mexicanum</name>
    <dbReference type="NCBI Taxonomy" id="3635"/>
    <lineage>
        <taxon>Eukaryota</taxon>
        <taxon>Viridiplantae</taxon>
        <taxon>Streptophyta</taxon>
        <taxon>Embryophyta</taxon>
        <taxon>Tracheophyta</taxon>
        <taxon>Spermatophyta</taxon>
        <taxon>Magnoliopsida</taxon>
        <taxon>eudicotyledons</taxon>
        <taxon>Gunneridae</taxon>
        <taxon>Pentapetalae</taxon>
        <taxon>rosids</taxon>
        <taxon>malvids</taxon>
        <taxon>Malvales</taxon>
        <taxon>Malvaceae</taxon>
        <taxon>Malvoideae</taxon>
        <taxon>Gossypium</taxon>
    </lineage>
</organism>
<dbReference type="InterPro" id="IPR012337">
    <property type="entry name" value="RNaseH-like_sf"/>
</dbReference>
<dbReference type="SUPFAM" id="SSF56672">
    <property type="entry name" value="DNA/RNA polymerases"/>
    <property type="match status" value="1"/>
</dbReference>
<dbReference type="PANTHER" id="PTHR46148:SF44">
    <property type="entry name" value="GAG-POL POLYPROTEIN"/>
    <property type="match status" value="1"/>
</dbReference>
<name>A0ABM3BW94_GOSHI</name>
<dbReference type="InterPro" id="IPR043502">
    <property type="entry name" value="DNA/RNA_pol_sf"/>
</dbReference>
<dbReference type="InterPro" id="IPR041577">
    <property type="entry name" value="RT_RNaseH_2"/>
</dbReference>
<dbReference type="Pfam" id="PF24626">
    <property type="entry name" value="SH3_Tf2-1"/>
    <property type="match status" value="1"/>
</dbReference>
<sequence>MQEVVFLADLMELVFGEFDLILGIDWFVKHQGSEAFLACVSVSDVGDSLVKDIRTIKDFPNAFLEELPGLPPEHEVEFGIELFLEKSFEKLKKALTEAPALIQLVFGEEFTVYNDASYVDLGCVLVKEGKIEYHPSKANVVADALSCRTITDLRVMFARLSLFDNGNLLAELQVKHVWIVHIKTKQMENESLGLRFRQVENGNTGDFGLNNEGLFKILMWTWERVTMDFMSGLPLTPSKKDSVWVIVDGLTKIAHFIPVRIDYSLQKLAKLYISEIVRLHGVPVSIIFDRDPCFMSRFWKKLHEALGPVAYQLELPPELEQIHDVFHISMLRRYRTDPTHVVPVEEIEIRLDLTFEEEPVQFWIER</sequence>
<reference evidence="3" key="1">
    <citation type="journal article" date="2020" name="Nat. Genet.">
        <title>Genomic diversifications of five Gossypium allopolyploid species and their impact on cotton improvement.</title>
        <authorList>
            <person name="Chen Z.J."/>
            <person name="Sreedasyam A."/>
            <person name="Ando A."/>
            <person name="Song Q."/>
            <person name="De Santiago L.M."/>
            <person name="Hulse-Kemp A.M."/>
            <person name="Ding M."/>
            <person name="Ye W."/>
            <person name="Kirkbride R.C."/>
            <person name="Jenkins J."/>
            <person name="Plott C."/>
            <person name="Lovell J."/>
            <person name="Lin Y.M."/>
            <person name="Vaughn R."/>
            <person name="Liu B."/>
            <person name="Simpson S."/>
            <person name="Scheffler B.E."/>
            <person name="Wen L."/>
            <person name="Saski C.A."/>
            <person name="Grover C.E."/>
            <person name="Hu G."/>
            <person name="Conover J.L."/>
            <person name="Carlson J.W."/>
            <person name="Shu S."/>
            <person name="Boston L.B."/>
            <person name="Williams M."/>
            <person name="Peterson D.G."/>
            <person name="McGee K."/>
            <person name="Jones D.C."/>
            <person name="Wendel J.F."/>
            <person name="Stelly D.M."/>
            <person name="Grimwood J."/>
            <person name="Schmutz J."/>
        </authorList>
    </citation>
    <scope>NUCLEOTIDE SEQUENCE [LARGE SCALE GENOMIC DNA]</scope>
    <source>
        <strain evidence="3">cv. TM-1</strain>
    </source>
</reference>
<dbReference type="RefSeq" id="XP_040971316.1">
    <property type="nucleotide sequence ID" value="XM_041115382.1"/>
</dbReference>
<dbReference type="InterPro" id="IPR036397">
    <property type="entry name" value="RNaseH_sf"/>
</dbReference>
<dbReference type="Pfam" id="PF17919">
    <property type="entry name" value="RT_RNaseH_2"/>
    <property type="match status" value="1"/>
</dbReference>
<dbReference type="Gene3D" id="3.30.420.10">
    <property type="entry name" value="Ribonuclease H-like superfamily/Ribonuclease H"/>
    <property type="match status" value="1"/>
</dbReference>
<feature type="domain" description="Reverse transcriptase/retrotransposon-derived protein RNase H-like" evidence="1">
    <location>
        <begin position="85"/>
        <end position="130"/>
    </location>
</feature>
<evidence type="ECO:0000259" key="2">
    <source>
        <dbReference type="Pfam" id="PF24626"/>
    </source>
</evidence>
<accession>A0ABM3BW94</accession>
<dbReference type="Proteomes" id="UP000818029">
    <property type="component" value="Chromosome A06"/>
</dbReference>
<dbReference type="InterPro" id="IPR056924">
    <property type="entry name" value="SH3_Tf2-1"/>
</dbReference>